<evidence type="ECO:0000259" key="3">
    <source>
        <dbReference type="PROSITE" id="PS50887"/>
    </source>
</evidence>
<dbReference type="PROSITE" id="PS50887">
    <property type="entry name" value="GGDEF"/>
    <property type="match status" value="1"/>
</dbReference>
<evidence type="ECO:0000256" key="1">
    <source>
        <dbReference type="SAM" id="Phobius"/>
    </source>
</evidence>
<dbReference type="Pfam" id="PF12729">
    <property type="entry name" value="4HB_MCP_1"/>
    <property type="match status" value="1"/>
</dbReference>
<name>A0A6N7IPD9_9FIRM</name>
<dbReference type="Gene3D" id="1.10.3210.10">
    <property type="entry name" value="Hypothetical protein af1432"/>
    <property type="match status" value="1"/>
</dbReference>
<dbReference type="InterPro" id="IPR000160">
    <property type="entry name" value="GGDEF_dom"/>
</dbReference>
<dbReference type="FunFam" id="3.30.70.270:FF:000001">
    <property type="entry name" value="Diguanylate cyclase domain protein"/>
    <property type="match status" value="1"/>
</dbReference>
<feature type="domain" description="HD-GYP" evidence="4">
    <location>
        <begin position="519"/>
        <end position="714"/>
    </location>
</feature>
<keyword evidence="1" id="KW-1133">Transmembrane helix</keyword>
<evidence type="ECO:0000313" key="5">
    <source>
        <dbReference type="EMBL" id="MQL51771.1"/>
    </source>
</evidence>
<dbReference type="Proteomes" id="UP000441717">
    <property type="component" value="Unassembled WGS sequence"/>
</dbReference>
<gene>
    <name evidence="5" type="ORF">GFC01_05740</name>
</gene>
<feature type="transmembrane region" description="Helical" evidence="1">
    <location>
        <begin position="176"/>
        <end position="199"/>
    </location>
</feature>
<dbReference type="SUPFAM" id="SSF55073">
    <property type="entry name" value="Nucleotide cyclase"/>
    <property type="match status" value="1"/>
</dbReference>
<dbReference type="RefSeq" id="WP_152945701.1">
    <property type="nucleotide sequence ID" value="NZ_WHYR01000011.1"/>
</dbReference>
<dbReference type="SMART" id="SM00471">
    <property type="entry name" value="HDc"/>
    <property type="match status" value="1"/>
</dbReference>
<organism evidence="5 6">
    <name type="scientific">Desulfofundulus thermobenzoicus</name>
    <dbReference type="NCBI Taxonomy" id="29376"/>
    <lineage>
        <taxon>Bacteria</taxon>
        <taxon>Bacillati</taxon>
        <taxon>Bacillota</taxon>
        <taxon>Clostridia</taxon>
        <taxon>Eubacteriales</taxon>
        <taxon>Peptococcaceae</taxon>
        <taxon>Desulfofundulus</taxon>
    </lineage>
</organism>
<evidence type="ECO:0000313" key="6">
    <source>
        <dbReference type="Proteomes" id="UP000441717"/>
    </source>
</evidence>
<protein>
    <submittedName>
        <fullName evidence="5">Diguanylate cyclase</fullName>
    </submittedName>
</protein>
<dbReference type="PANTHER" id="PTHR43155">
    <property type="entry name" value="CYCLIC DI-GMP PHOSPHODIESTERASE PA4108-RELATED"/>
    <property type="match status" value="1"/>
</dbReference>
<dbReference type="InterPro" id="IPR013767">
    <property type="entry name" value="PAS_fold"/>
</dbReference>
<dbReference type="AlphaFoldDB" id="A0A6N7IPD9"/>
<feature type="domain" description="GGDEF" evidence="3">
    <location>
        <begin position="372"/>
        <end position="507"/>
    </location>
</feature>
<dbReference type="EMBL" id="WHYR01000011">
    <property type="protein sequence ID" value="MQL51771.1"/>
    <property type="molecule type" value="Genomic_DNA"/>
</dbReference>
<dbReference type="Pfam" id="PF13487">
    <property type="entry name" value="HD_5"/>
    <property type="match status" value="1"/>
</dbReference>
<feature type="domain" description="PAS" evidence="2">
    <location>
        <begin position="208"/>
        <end position="253"/>
    </location>
</feature>
<proteinExistence type="predicted"/>
<keyword evidence="1" id="KW-0812">Transmembrane</keyword>
<dbReference type="SUPFAM" id="SSF55785">
    <property type="entry name" value="PYP-like sensor domain (PAS domain)"/>
    <property type="match status" value="1"/>
</dbReference>
<dbReference type="CDD" id="cd00077">
    <property type="entry name" value="HDc"/>
    <property type="match status" value="1"/>
</dbReference>
<dbReference type="SMART" id="SM00091">
    <property type="entry name" value="PAS"/>
    <property type="match status" value="1"/>
</dbReference>
<dbReference type="SMART" id="SM00267">
    <property type="entry name" value="GGDEF"/>
    <property type="match status" value="1"/>
</dbReference>
<dbReference type="Gene3D" id="3.30.450.20">
    <property type="entry name" value="PAS domain"/>
    <property type="match status" value="1"/>
</dbReference>
<dbReference type="PROSITE" id="PS50112">
    <property type="entry name" value="PAS"/>
    <property type="match status" value="1"/>
</dbReference>
<dbReference type="InterPro" id="IPR000014">
    <property type="entry name" value="PAS"/>
</dbReference>
<keyword evidence="6" id="KW-1185">Reference proteome</keyword>
<dbReference type="InterPro" id="IPR043128">
    <property type="entry name" value="Rev_trsase/Diguanyl_cyclase"/>
</dbReference>
<dbReference type="CDD" id="cd01949">
    <property type="entry name" value="GGDEF"/>
    <property type="match status" value="1"/>
</dbReference>
<evidence type="ECO:0000259" key="2">
    <source>
        <dbReference type="PROSITE" id="PS50112"/>
    </source>
</evidence>
<dbReference type="Pfam" id="PF00989">
    <property type="entry name" value="PAS"/>
    <property type="match status" value="1"/>
</dbReference>
<reference evidence="5 6" key="1">
    <citation type="submission" date="2019-10" db="EMBL/GenBank/DDBJ databases">
        <title>Comparative genomics of sulfur disproportionating microorganisms.</title>
        <authorList>
            <person name="Ward L.M."/>
            <person name="Bertran E."/>
            <person name="Johnston D."/>
        </authorList>
    </citation>
    <scope>NUCLEOTIDE SEQUENCE [LARGE SCALE GENOMIC DNA]</scope>
    <source>
        <strain evidence="5 6">DSM 14055</strain>
    </source>
</reference>
<dbReference type="InterPro" id="IPR035965">
    <property type="entry name" value="PAS-like_dom_sf"/>
</dbReference>
<dbReference type="GO" id="GO:0006355">
    <property type="term" value="P:regulation of DNA-templated transcription"/>
    <property type="evidence" value="ECO:0007669"/>
    <property type="project" value="InterPro"/>
</dbReference>
<keyword evidence="1" id="KW-0472">Membrane</keyword>
<dbReference type="NCBIfam" id="TIGR00229">
    <property type="entry name" value="sensory_box"/>
    <property type="match status" value="1"/>
</dbReference>
<dbReference type="PANTHER" id="PTHR43155:SF2">
    <property type="entry name" value="CYCLIC DI-GMP PHOSPHODIESTERASE PA4108"/>
    <property type="match status" value="1"/>
</dbReference>
<dbReference type="PROSITE" id="PS51832">
    <property type="entry name" value="HD_GYP"/>
    <property type="match status" value="1"/>
</dbReference>
<dbReference type="InterPro" id="IPR024478">
    <property type="entry name" value="HlyB_4HB_MCP"/>
</dbReference>
<accession>A0A6N7IPD9</accession>
<comment type="caution">
    <text evidence="5">The sequence shown here is derived from an EMBL/GenBank/DDBJ whole genome shotgun (WGS) entry which is preliminary data.</text>
</comment>
<dbReference type="InterPro" id="IPR037522">
    <property type="entry name" value="HD_GYP_dom"/>
</dbReference>
<dbReference type="Gene3D" id="3.30.70.270">
    <property type="match status" value="1"/>
</dbReference>
<dbReference type="NCBIfam" id="TIGR00254">
    <property type="entry name" value="GGDEF"/>
    <property type="match status" value="1"/>
</dbReference>
<feature type="transmembrane region" description="Helical" evidence="1">
    <location>
        <begin position="12"/>
        <end position="31"/>
    </location>
</feature>
<evidence type="ECO:0000259" key="4">
    <source>
        <dbReference type="PROSITE" id="PS51832"/>
    </source>
</evidence>
<sequence>MQFQIKRNLVRGMGVILVFLFLVGGLSLWQLQAIDRSYSTLISERAWKVSEARGLQASYEYMALMVKTYLLTGERRYVDGYQLEEENTSRRFAGLKESVYTDQGKKLIADLEEKYRNFKERADAAIAWKDSHPGVPVEADMLPLSEVQGMIEASRNFVSYQEDQMEEGRRENHRQVAMVMAVSLVVLAAGVLVVALFLLSLSRRIREEAGTYAMVMASSPNAIITVDRGGNITGINPLAEKLFGIKAGEVVGKKYNAVFGSAGGLPFAYPFLNVLSDGIARYNDEYIYEPAQGGARVLLVDSLPLSFGQRQVGAMLIARDITEQKAREELLRRENRELQGLAVRDALTGLYNYRYLFDRLGDEMLRAMVEKGNLALLMLDIDDFKQYNEALGHPMGDDLLRQLGQVLVSSVRPTDVVARYGGDEFAVIMPGTDGTAARELAESLVQRIENYPFPGKDRLPGKKLTVSTGLAVYPTNATSTWGLVKVADQALYRAKGGTGNRVEPFFSALPELELQLKNPGSPLTYMIKTLLQIIDEKDRYTYAHTERVVRYATMTAQELDLPVGETNRIRLAAFVHDLGKIRICRHILNKGGPLTDEEWAVVKQHPVYGANLIRPIRALAPLVPLVMHHHEHYDGSGYPAGLAGEDIPLGARVIAVAAAFDAMITGRPYRPARPWPEAVQELCRCAGTQFDPTVVEAFLAVLVDMKDAAPDGEPWAAG</sequence>
<dbReference type="SUPFAM" id="SSF109604">
    <property type="entry name" value="HD-domain/PDEase-like"/>
    <property type="match status" value="1"/>
</dbReference>
<dbReference type="InterPro" id="IPR029787">
    <property type="entry name" value="Nucleotide_cyclase"/>
</dbReference>
<dbReference type="InterPro" id="IPR003607">
    <property type="entry name" value="HD/PDEase_dom"/>
</dbReference>
<dbReference type="CDD" id="cd00130">
    <property type="entry name" value="PAS"/>
    <property type="match status" value="1"/>
</dbReference>
<dbReference type="Pfam" id="PF00990">
    <property type="entry name" value="GGDEF"/>
    <property type="match status" value="1"/>
</dbReference>
<dbReference type="OrthoDB" id="9798833at2"/>